<accession>A0A846RN70</accession>
<proteinExistence type="predicted"/>
<organism evidence="4 5">
    <name type="scientific">Arthrobacter pigmenti</name>
    <dbReference type="NCBI Taxonomy" id="271432"/>
    <lineage>
        <taxon>Bacteria</taxon>
        <taxon>Bacillati</taxon>
        <taxon>Actinomycetota</taxon>
        <taxon>Actinomycetes</taxon>
        <taxon>Micrococcales</taxon>
        <taxon>Micrococcaceae</taxon>
        <taxon>Arthrobacter</taxon>
    </lineage>
</organism>
<dbReference type="SMART" id="SM00460">
    <property type="entry name" value="TGc"/>
    <property type="match status" value="1"/>
</dbReference>
<evidence type="ECO:0000313" key="5">
    <source>
        <dbReference type="Proteomes" id="UP000547458"/>
    </source>
</evidence>
<keyword evidence="2" id="KW-0812">Transmembrane</keyword>
<feature type="transmembrane region" description="Helical" evidence="2">
    <location>
        <begin position="58"/>
        <end position="76"/>
    </location>
</feature>
<feature type="domain" description="Transglutaminase-like" evidence="3">
    <location>
        <begin position="493"/>
        <end position="572"/>
    </location>
</feature>
<dbReference type="PANTHER" id="PTHR42736">
    <property type="entry name" value="PROTEIN-GLUTAMINE GAMMA-GLUTAMYLTRANSFERASE"/>
    <property type="match status" value="1"/>
</dbReference>
<keyword evidence="2" id="KW-0472">Membrane</keyword>
<feature type="transmembrane region" description="Helical" evidence="2">
    <location>
        <begin position="633"/>
        <end position="651"/>
    </location>
</feature>
<dbReference type="GO" id="GO:0006508">
    <property type="term" value="P:proteolysis"/>
    <property type="evidence" value="ECO:0007669"/>
    <property type="project" value="UniProtKB-KW"/>
</dbReference>
<name>A0A846RN70_9MICC</name>
<feature type="transmembrane region" description="Helical" evidence="2">
    <location>
        <begin position="83"/>
        <end position="103"/>
    </location>
</feature>
<feature type="transmembrane region" description="Helical" evidence="2">
    <location>
        <begin position="139"/>
        <end position="160"/>
    </location>
</feature>
<dbReference type="AlphaFoldDB" id="A0A846RN70"/>
<feature type="transmembrane region" description="Helical" evidence="2">
    <location>
        <begin position="167"/>
        <end position="187"/>
    </location>
</feature>
<evidence type="ECO:0000256" key="1">
    <source>
        <dbReference type="SAM" id="MobiDB-lite"/>
    </source>
</evidence>
<feature type="compositionally biased region" description="Polar residues" evidence="1">
    <location>
        <begin position="1"/>
        <end position="17"/>
    </location>
</feature>
<keyword evidence="4" id="KW-0645">Protease</keyword>
<gene>
    <name evidence="4" type="ORF">BJ994_000840</name>
</gene>
<dbReference type="RefSeq" id="WP_167991775.1">
    <property type="nucleotide sequence ID" value="NZ_JAATJL010000001.1"/>
</dbReference>
<dbReference type="SUPFAM" id="SSF54001">
    <property type="entry name" value="Cysteine proteinases"/>
    <property type="match status" value="1"/>
</dbReference>
<dbReference type="EMBL" id="JAATJL010000001">
    <property type="protein sequence ID" value="NJC21764.1"/>
    <property type="molecule type" value="Genomic_DNA"/>
</dbReference>
<feature type="transmembrane region" description="Helical" evidence="2">
    <location>
        <begin position="234"/>
        <end position="252"/>
    </location>
</feature>
<dbReference type="Pfam" id="PF01841">
    <property type="entry name" value="Transglut_core"/>
    <property type="match status" value="1"/>
</dbReference>
<feature type="transmembrane region" description="Helical" evidence="2">
    <location>
        <begin position="29"/>
        <end position="52"/>
    </location>
</feature>
<evidence type="ECO:0000256" key="2">
    <source>
        <dbReference type="SAM" id="Phobius"/>
    </source>
</evidence>
<dbReference type="InterPro" id="IPR038765">
    <property type="entry name" value="Papain-like_cys_pep_sf"/>
</dbReference>
<keyword evidence="4" id="KW-0378">Hydrolase</keyword>
<dbReference type="InterPro" id="IPR002931">
    <property type="entry name" value="Transglutaminase-like"/>
</dbReference>
<sequence>MTATLSRPATSGHTQRLTPARPDEPRRSYWHLLVSLASLIAVMLTSVSLSGVIFGGSWFTPVLVTVVTVLFFMALTRLARLPGVFAPLAGLLALGGSLIWQFFPGQSTFGVFPGPGFNGRLLVLLNHAENTVVSQVAPVLPGTGLFLVVCAGVGLIAILVDTLANTLRMPATSGLALLAILVVPAVVRINSVGVAAFIAAVVGFLILLGCAHWREARFESASSHELSGGHLSRGLVIGASALVLAVLLPLAIPGFNSGAFPQGARVNLWGTATGLNPIVTLGNDLRNPTGFGRIEYATNAEDPLYLRSVTLEDFSGQRWEPDQRMGQRVAGVEEMGSELQQDPNLESSLTRISTESFTSPWLLAPYAPVSISGLNGRWAWDPQNLSILAIDGGSTAQQDYLVRSAEPALTRERLQAIPPVDRESVPEQFLSLPEQTPGIIRDTTATVTEGIENPYSKAIAIQSYLRGPSFVYSVDAPVDGGYDGNSLEVMARFLESKSGYCVHYAGTMAVMARLAGIPSRVAVGYSPGTPTGEVVDQDGVELTQYSVNSKDAHAWPELYFEGVGWVQFEPTPSRGVVPDYALSAVAPVAPPVNDNLNPGAGPIAPSTATPTPAAEEEETAQAVRESTERSSTLGIILGSVLLILALTPLTLRLLRTARRRSTVTAGPDSSGRATAAWAQAVEISGDYGYAAAPTDTPRSFENRLLRQASLGKAAAGAVERLRRAYEEEEYSELRGPGAHSGTAWDDVETVTAALRDAASLPTRLQARFWPASLWQRFGAQRSEGARAAARAAGAGVRTG</sequence>
<dbReference type="PANTHER" id="PTHR42736:SF1">
    <property type="entry name" value="PROTEIN-GLUTAMINE GAMMA-GLUTAMYLTRANSFERASE"/>
    <property type="match status" value="1"/>
</dbReference>
<comment type="caution">
    <text evidence="4">The sequence shown here is derived from an EMBL/GenBank/DDBJ whole genome shotgun (WGS) entry which is preliminary data.</text>
</comment>
<feature type="transmembrane region" description="Helical" evidence="2">
    <location>
        <begin position="193"/>
        <end position="213"/>
    </location>
</feature>
<evidence type="ECO:0000259" key="3">
    <source>
        <dbReference type="SMART" id="SM00460"/>
    </source>
</evidence>
<dbReference type="InterPro" id="IPR052901">
    <property type="entry name" value="Bact_TGase-like"/>
</dbReference>
<keyword evidence="2" id="KW-1133">Transmembrane helix</keyword>
<dbReference type="InterPro" id="IPR021878">
    <property type="entry name" value="TgpA_N"/>
</dbReference>
<protein>
    <submittedName>
        <fullName evidence="4">Transglutaminase-like putative cysteine protease</fullName>
    </submittedName>
</protein>
<dbReference type="Proteomes" id="UP000547458">
    <property type="component" value="Unassembled WGS sequence"/>
</dbReference>
<dbReference type="Pfam" id="PF11992">
    <property type="entry name" value="TgpA_N"/>
    <property type="match status" value="1"/>
</dbReference>
<feature type="region of interest" description="Disordered" evidence="1">
    <location>
        <begin position="1"/>
        <end position="22"/>
    </location>
</feature>
<keyword evidence="5" id="KW-1185">Reference proteome</keyword>
<reference evidence="4 5" key="1">
    <citation type="submission" date="2020-03" db="EMBL/GenBank/DDBJ databases">
        <title>Sequencing the genomes of 1000 actinobacteria strains.</title>
        <authorList>
            <person name="Klenk H.-P."/>
        </authorList>
    </citation>
    <scope>NUCLEOTIDE SEQUENCE [LARGE SCALE GENOMIC DNA]</scope>
    <source>
        <strain evidence="4 5">DSM 16403</strain>
    </source>
</reference>
<evidence type="ECO:0000313" key="4">
    <source>
        <dbReference type="EMBL" id="NJC21764.1"/>
    </source>
</evidence>
<dbReference type="Gene3D" id="3.10.620.30">
    <property type="match status" value="1"/>
</dbReference>
<dbReference type="GO" id="GO:0008233">
    <property type="term" value="F:peptidase activity"/>
    <property type="evidence" value="ECO:0007669"/>
    <property type="project" value="UniProtKB-KW"/>
</dbReference>